<dbReference type="NCBIfam" id="TIGR02937">
    <property type="entry name" value="sigma70-ECF"/>
    <property type="match status" value="1"/>
</dbReference>
<evidence type="ECO:0008006" key="9">
    <source>
        <dbReference type="Google" id="ProtNLM"/>
    </source>
</evidence>
<dbReference type="KEGG" id="pwu:A8O14_09150"/>
<sequence length="191" mass="21701">MTLFPSKQHRFEQTLLKSAVAGDSKASKEVIRLLSSPAYSLAWKMLGNKEDAEDVVQEAFIRLWKSADSFAGKSGLFTYFYAIVSNLCLDRIKSINKGFFEEFDEVEHYPMQEIDWNHAGGIEPESIKRAMNSLSAKQRMAMLLWAYQDLTAEQIGDVLGTSKNSVDQLLYRAKLKLRAELEKGESHAIER</sequence>
<evidence type="ECO:0000256" key="3">
    <source>
        <dbReference type="ARBA" id="ARBA00023082"/>
    </source>
</evidence>
<comment type="similarity">
    <text evidence="1">Belongs to the sigma-70 factor family. ECF subfamily.</text>
</comment>
<feature type="domain" description="RNA polymerase sigma factor 70 region 4 type 2" evidence="6">
    <location>
        <begin position="126"/>
        <end position="177"/>
    </location>
</feature>
<feature type="domain" description="RNA polymerase sigma-70 region 2" evidence="5">
    <location>
        <begin position="36"/>
        <end position="94"/>
    </location>
</feature>
<evidence type="ECO:0000313" key="8">
    <source>
        <dbReference type="Proteomes" id="UP000078463"/>
    </source>
</evidence>
<dbReference type="InterPro" id="IPR014284">
    <property type="entry name" value="RNA_pol_sigma-70_dom"/>
</dbReference>
<dbReference type="InterPro" id="IPR036388">
    <property type="entry name" value="WH-like_DNA-bd_sf"/>
</dbReference>
<organism evidence="7 8">
    <name type="scientific">Polynucleobacter wuianus</name>
    <dbReference type="NCBI Taxonomy" id="1743168"/>
    <lineage>
        <taxon>Bacteria</taxon>
        <taxon>Pseudomonadati</taxon>
        <taxon>Pseudomonadota</taxon>
        <taxon>Betaproteobacteria</taxon>
        <taxon>Burkholderiales</taxon>
        <taxon>Burkholderiaceae</taxon>
        <taxon>Polynucleobacter</taxon>
    </lineage>
</organism>
<dbReference type="InterPro" id="IPR007627">
    <property type="entry name" value="RNA_pol_sigma70_r2"/>
</dbReference>
<dbReference type="GO" id="GO:0003677">
    <property type="term" value="F:DNA binding"/>
    <property type="evidence" value="ECO:0007669"/>
    <property type="project" value="InterPro"/>
</dbReference>
<dbReference type="PANTHER" id="PTHR43133">
    <property type="entry name" value="RNA POLYMERASE ECF-TYPE SIGMA FACTO"/>
    <property type="match status" value="1"/>
</dbReference>
<evidence type="ECO:0000256" key="2">
    <source>
        <dbReference type="ARBA" id="ARBA00023015"/>
    </source>
</evidence>
<dbReference type="InterPro" id="IPR039425">
    <property type="entry name" value="RNA_pol_sigma-70-like"/>
</dbReference>
<gene>
    <name evidence="7" type="ORF">A8O14_09150</name>
</gene>
<accession>A0A191UGV1</accession>
<keyword evidence="4" id="KW-0804">Transcription</keyword>
<dbReference type="Gene3D" id="1.10.1740.10">
    <property type="match status" value="1"/>
</dbReference>
<name>A0A191UGV1_9BURK</name>
<dbReference type="Pfam" id="PF08281">
    <property type="entry name" value="Sigma70_r4_2"/>
    <property type="match status" value="1"/>
</dbReference>
<reference evidence="8" key="1">
    <citation type="submission" date="2016-05" db="EMBL/GenBank/DDBJ databases">
        <title>Polynucleobacter sp. QLW-P1FAT50C-4 genome.</title>
        <authorList>
            <person name="Hahn M.W."/>
        </authorList>
    </citation>
    <scope>NUCLEOTIDE SEQUENCE [LARGE SCALE GENOMIC DNA]</scope>
    <source>
        <strain evidence="8">QLW-P1FAT50C-4</strain>
    </source>
</reference>
<dbReference type="CDD" id="cd06171">
    <property type="entry name" value="Sigma70_r4"/>
    <property type="match status" value="1"/>
</dbReference>
<proteinExistence type="inferred from homology"/>
<dbReference type="InterPro" id="IPR013249">
    <property type="entry name" value="RNA_pol_sigma70_r4_t2"/>
</dbReference>
<evidence type="ECO:0000256" key="4">
    <source>
        <dbReference type="ARBA" id="ARBA00023163"/>
    </source>
</evidence>
<dbReference type="Pfam" id="PF04542">
    <property type="entry name" value="Sigma70_r2"/>
    <property type="match status" value="1"/>
</dbReference>
<keyword evidence="2" id="KW-0805">Transcription regulation</keyword>
<dbReference type="OrthoDB" id="9784272at2"/>
<dbReference type="GO" id="GO:0006352">
    <property type="term" value="P:DNA-templated transcription initiation"/>
    <property type="evidence" value="ECO:0007669"/>
    <property type="project" value="InterPro"/>
</dbReference>
<evidence type="ECO:0000256" key="1">
    <source>
        <dbReference type="ARBA" id="ARBA00010641"/>
    </source>
</evidence>
<keyword evidence="3" id="KW-0731">Sigma factor</keyword>
<evidence type="ECO:0000313" key="7">
    <source>
        <dbReference type="EMBL" id="ANJ00230.1"/>
    </source>
</evidence>
<dbReference type="Gene3D" id="1.10.10.10">
    <property type="entry name" value="Winged helix-like DNA-binding domain superfamily/Winged helix DNA-binding domain"/>
    <property type="match status" value="1"/>
</dbReference>
<protein>
    <recommendedName>
        <fullName evidence="9">RNA polymerase subunit sigma-70</fullName>
    </recommendedName>
</protein>
<dbReference type="Proteomes" id="UP000078463">
    <property type="component" value="Chromosome"/>
</dbReference>
<dbReference type="InterPro" id="IPR013324">
    <property type="entry name" value="RNA_pol_sigma_r3/r4-like"/>
</dbReference>
<dbReference type="GO" id="GO:0016987">
    <property type="term" value="F:sigma factor activity"/>
    <property type="evidence" value="ECO:0007669"/>
    <property type="project" value="UniProtKB-KW"/>
</dbReference>
<dbReference type="EMBL" id="CP015922">
    <property type="protein sequence ID" value="ANJ00230.1"/>
    <property type="molecule type" value="Genomic_DNA"/>
</dbReference>
<dbReference type="InterPro" id="IPR013325">
    <property type="entry name" value="RNA_pol_sigma_r2"/>
</dbReference>
<evidence type="ECO:0000259" key="5">
    <source>
        <dbReference type="Pfam" id="PF04542"/>
    </source>
</evidence>
<dbReference type="AlphaFoldDB" id="A0A191UGV1"/>
<dbReference type="SUPFAM" id="SSF88946">
    <property type="entry name" value="Sigma2 domain of RNA polymerase sigma factors"/>
    <property type="match status" value="1"/>
</dbReference>
<keyword evidence="8" id="KW-1185">Reference proteome</keyword>
<dbReference type="STRING" id="1743168.A8O14_09150"/>
<dbReference type="RefSeq" id="WP_068949235.1">
    <property type="nucleotide sequence ID" value="NZ_CP015922.1"/>
</dbReference>
<dbReference type="SUPFAM" id="SSF88659">
    <property type="entry name" value="Sigma3 and sigma4 domains of RNA polymerase sigma factors"/>
    <property type="match status" value="1"/>
</dbReference>
<evidence type="ECO:0000259" key="6">
    <source>
        <dbReference type="Pfam" id="PF08281"/>
    </source>
</evidence>
<dbReference type="PANTHER" id="PTHR43133:SF51">
    <property type="entry name" value="RNA POLYMERASE SIGMA FACTOR"/>
    <property type="match status" value="1"/>
</dbReference>